<reference evidence="1" key="1">
    <citation type="submission" date="2022-01" db="EMBL/GenBank/DDBJ databases">
        <authorList>
            <person name="King R."/>
        </authorList>
    </citation>
    <scope>NUCLEOTIDE SEQUENCE</scope>
</reference>
<sequence length="73" mass="8045">MAPHVRVKLINIYCFITTAMKRVLSRSGLGKFGPPVLPVKIPVTKKFQHNFVTPLHSKIKTTLTAPVPSHVVG</sequence>
<keyword evidence="2" id="KW-1185">Reference proteome</keyword>
<gene>
    <name evidence="1" type="ORF">DIABBA_LOCUS10420</name>
</gene>
<dbReference type="Proteomes" id="UP001153709">
    <property type="component" value="Chromosome 7"/>
</dbReference>
<name>A0A9N9TA64_DIABA</name>
<dbReference type="AlphaFoldDB" id="A0A9N9TA64"/>
<evidence type="ECO:0000313" key="1">
    <source>
        <dbReference type="EMBL" id="CAG9837437.1"/>
    </source>
</evidence>
<accession>A0A9N9TA64</accession>
<proteinExistence type="predicted"/>
<dbReference type="EMBL" id="OU898282">
    <property type="protein sequence ID" value="CAG9837437.1"/>
    <property type="molecule type" value="Genomic_DNA"/>
</dbReference>
<evidence type="ECO:0000313" key="2">
    <source>
        <dbReference type="Proteomes" id="UP001153709"/>
    </source>
</evidence>
<organism evidence="1 2">
    <name type="scientific">Diabrotica balteata</name>
    <name type="common">Banded cucumber beetle</name>
    <dbReference type="NCBI Taxonomy" id="107213"/>
    <lineage>
        <taxon>Eukaryota</taxon>
        <taxon>Metazoa</taxon>
        <taxon>Ecdysozoa</taxon>
        <taxon>Arthropoda</taxon>
        <taxon>Hexapoda</taxon>
        <taxon>Insecta</taxon>
        <taxon>Pterygota</taxon>
        <taxon>Neoptera</taxon>
        <taxon>Endopterygota</taxon>
        <taxon>Coleoptera</taxon>
        <taxon>Polyphaga</taxon>
        <taxon>Cucujiformia</taxon>
        <taxon>Chrysomeloidea</taxon>
        <taxon>Chrysomelidae</taxon>
        <taxon>Galerucinae</taxon>
        <taxon>Diabroticina</taxon>
        <taxon>Diabroticites</taxon>
        <taxon>Diabrotica</taxon>
    </lineage>
</organism>
<protein>
    <submittedName>
        <fullName evidence="1">Uncharacterized protein</fullName>
    </submittedName>
</protein>